<dbReference type="Proteomes" id="UP000292886">
    <property type="component" value="Chromosome"/>
</dbReference>
<protein>
    <submittedName>
        <fullName evidence="1">Uncharacterized protein</fullName>
    </submittedName>
</protein>
<dbReference type="Gene3D" id="3.10.450.150">
    <property type="entry name" value="enterococcus faecalis protein"/>
    <property type="match status" value="1"/>
</dbReference>
<organism evidence="1 2">
    <name type="scientific">Periweissella cryptocerci</name>
    <dbReference type="NCBI Taxonomy" id="2506420"/>
    <lineage>
        <taxon>Bacteria</taxon>
        <taxon>Bacillati</taxon>
        <taxon>Bacillota</taxon>
        <taxon>Bacilli</taxon>
        <taxon>Lactobacillales</taxon>
        <taxon>Lactobacillaceae</taxon>
        <taxon>Periweissella</taxon>
    </lineage>
</organism>
<dbReference type="RefSeq" id="WP_133363140.1">
    <property type="nucleotide sequence ID" value="NZ_CP037940.1"/>
</dbReference>
<accession>A0A4P6YTP4</accession>
<keyword evidence="2" id="KW-1185">Reference proteome</keyword>
<dbReference type="OrthoDB" id="2146878at2"/>
<sequence length="108" mass="12059">MLFDPTKKRVVGDDVKALLPAEVINQLWLRVNQMRKDNVLVDATVAIAFSDDVDPDNVFIMVIQQQGNIALPYDIPYTGEKDFLGKGTIVIVSDKPKALKMTISELNK</sequence>
<dbReference type="AlphaFoldDB" id="A0A4P6YTP4"/>
<evidence type="ECO:0000313" key="1">
    <source>
        <dbReference type="EMBL" id="QBO36062.1"/>
    </source>
</evidence>
<dbReference type="EMBL" id="CP037940">
    <property type="protein sequence ID" value="QBO36062.1"/>
    <property type="molecule type" value="Genomic_DNA"/>
</dbReference>
<proteinExistence type="predicted"/>
<evidence type="ECO:0000313" key="2">
    <source>
        <dbReference type="Proteomes" id="UP000292886"/>
    </source>
</evidence>
<name>A0A4P6YTP4_9LACO</name>
<dbReference type="KEGG" id="wei:EQG49_06110"/>
<gene>
    <name evidence="1" type="ORF">EQG49_06110</name>
</gene>
<reference evidence="2" key="1">
    <citation type="submission" date="2019-03" db="EMBL/GenBank/DDBJ databases">
        <title>Weissella sp. 26KH-42 Genome sequencing.</title>
        <authorList>
            <person name="Heo J."/>
            <person name="Kim S.-J."/>
            <person name="Kim J.-S."/>
            <person name="Hong S.-B."/>
            <person name="Kwon S.-W."/>
        </authorList>
    </citation>
    <scope>NUCLEOTIDE SEQUENCE [LARGE SCALE GENOMIC DNA]</scope>
    <source>
        <strain evidence="2">26KH-42</strain>
    </source>
</reference>